<feature type="binding site" evidence="1">
    <location>
        <position position="176"/>
    </location>
    <ligand>
        <name>Mn(2+)</name>
        <dbReference type="ChEBI" id="CHEBI:29035"/>
        <label>2</label>
    </ligand>
</feature>
<dbReference type="GeneID" id="73901732"/>
<keyword evidence="1" id="KW-0464">Manganese</keyword>
<proteinExistence type="predicted"/>
<evidence type="ECO:0000313" key="4">
    <source>
        <dbReference type="Proteomes" id="UP001595846"/>
    </source>
</evidence>
<feature type="binding site" evidence="1">
    <location>
        <position position="144"/>
    </location>
    <ligand>
        <name>Mn(2+)</name>
        <dbReference type="ChEBI" id="CHEBI:29035"/>
        <label>2</label>
    </ligand>
</feature>
<evidence type="ECO:0000259" key="2">
    <source>
        <dbReference type="Pfam" id="PF07687"/>
    </source>
</evidence>
<dbReference type="InterPro" id="IPR052030">
    <property type="entry name" value="Peptidase_M20/M20A_hydrolases"/>
</dbReference>
<keyword evidence="1" id="KW-0479">Metal-binding</keyword>
<comment type="cofactor">
    <cofactor evidence="1">
        <name>Mn(2+)</name>
        <dbReference type="ChEBI" id="CHEBI:29035"/>
    </cofactor>
    <text evidence="1">The Mn(2+) ion enhances activity.</text>
</comment>
<keyword evidence="4" id="KW-1185">Reference proteome</keyword>
<dbReference type="EMBL" id="JBHSAQ010000007">
    <property type="protein sequence ID" value="MFC3958797.1"/>
    <property type="molecule type" value="Genomic_DNA"/>
</dbReference>
<dbReference type="Gene3D" id="3.40.630.10">
    <property type="entry name" value="Zn peptidases"/>
    <property type="match status" value="2"/>
</dbReference>
<gene>
    <name evidence="3" type="ORF">ACFOUR_10510</name>
</gene>
<protein>
    <submittedName>
        <fullName evidence="3">Amidohydrolase</fullName>
    </submittedName>
</protein>
<dbReference type="SUPFAM" id="SSF55031">
    <property type="entry name" value="Bacterial exopeptidase dimerisation domain"/>
    <property type="match status" value="1"/>
</dbReference>
<dbReference type="InterPro" id="IPR017439">
    <property type="entry name" value="Amidohydrolase"/>
</dbReference>
<dbReference type="NCBIfam" id="TIGR01891">
    <property type="entry name" value="amidohydrolases"/>
    <property type="match status" value="1"/>
</dbReference>
<dbReference type="Pfam" id="PF07687">
    <property type="entry name" value="M20_dimer"/>
    <property type="match status" value="1"/>
</dbReference>
<reference evidence="3 4" key="1">
    <citation type="journal article" date="2019" name="Int. J. Syst. Evol. Microbiol.">
        <title>The Global Catalogue of Microorganisms (GCM) 10K type strain sequencing project: providing services to taxonomists for standard genome sequencing and annotation.</title>
        <authorList>
            <consortium name="The Broad Institute Genomics Platform"/>
            <consortium name="The Broad Institute Genome Sequencing Center for Infectious Disease"/>
            <person name="Wu L."/>
            <person name="Ma J."/>
        </authorList>
    </citation>
    <scope>NUCLEOTIDE SEQUENCE [LARGE SCALE GENOMIC DNA]</scope>
    <source>
        <strain evidence="3 4">IBRC-M 10256</strain>
    </source>
</reference>
<feature type="binding site" evidence="1">
    <location>
        <position position="142"/>
    </location>
    <ligand>
        <name>Mn(2+)</name>
        <dbReference type="ChEBI" id="CHEBI:29035"/>
        <label>2</label>
    </ligand>
</feature>
<accession>A0ABD5NPP5</accession>
<evidence type="ECO:0000256" key="1">
    <source>
        <dbReference type="PIRSR" id="PIRSR005962-1"/>
    </source>
</evidence>
<dbReference type="SUPFAM" id="SSF53187">
    <property type="entry name" value="Zn-dependent exopeptidases"/>
    <property type="match status" value="1"/>
</dbReference>
<dbReference type="PANTHER" id="PTHR30575">
    <property type="entry name" value="PEPTIDASE M20"/>
    <property type="match status" value="1"/>
</dbReference>
<feature type="binding site" evidence="1">
    <location>
        <position position="398"/>
    </location>
    <ligand>
        <name>Mn(2+)</name>
        <dbReference type="ChEBI" id="CHEBI:29035"/>
        <label>2</label>
    </ligand>
</feature>
<dbReference type="RefSeq" id="WP_256532634.1">
    <property type="nucleotide sequence ID" value="NZ_CP101824.1"/>
</dbReference>
<comment type="caution">
    <text evidence="3">The sequence shown here is derived from an EMBL/GenBank/DDBJ whole genome shotgun (WGS) entry which is preliminary data.</text>
</comment>
<dbReference type="PIRSF" id="PIRSF005962">
    <property type="entry name" value="Pept_M20D_amidohydro"/>
    <property type="match status" value="1"/>
</dbReference>
<organism evidence="3 4">
    <name type="scientific">Halovivax cerinus</name>
    <dbReference type="NCBI Taxonomy" id="1487865"/>
    <lineage>
        <taxon>Archaea</taxon>
        <taxon>Methanobacteriati</taxon>
        <taxon>Methanobacteriota</taxon>
        <taxon>Stenosarchaea group</taxon>
        <taxon>Halobacteria</taxon>
        <taxon>Halobacteriales</taxon>
        <taxon>Natrialbaceae</taxon>
        <taxon>Halovivax</taxon>
    </lineage>
</organism>
<evidence type="ECO:0000313" key="3">
    <source>
        <dbReference type="EMBL" id="MFC3958797.1"/>
    </source>
</evidence>
<dbReference type="InterPro" id="IPR002933">
    <property type="entry name" value="Peptidase_M20"/>
</dbReference>
<dbReference type="Proteomes" id="UP001595846">
    <property type="component" value="Unassembled WGS sequence"/>
</dbReference>
<sequence>MSSADECDDLVSFRRDLHRHPEPAWCEFYTTSRIVEALDARDVDELYVGPAAIDGDARRNVPDDDTLQTWLDRARAAGADPSVLETVSGGLTGAVAVLDRGDGPTIGLRVDIDALPITEAREDHVPADEGFRSEHEGYMHACGHDAHTTIGLGVLDAVADSDFAGTLKVFFQPAEEKGSGAEPMAKSGHVDDVDYLLAVHVGFDHPTGEVVAGFDGFLAVRDFQAAFVGEPAHAGANPHQGRNAIQALGTAIENLYAIPRHGDGPTRVNVGVVDGGTATNVVPEAAVLSGQVRGETTELMEYTYAEAERVLRSAATLHDVELEIPQDVGASAPSAESDDEVAAVVAAVAGDVDGVTTVLDRAVLDGSEDATHLMRRVTHNGGRAAYVGVGTDHPGGHHTETFDVDEESLRIGVEVISGAVTDLAERRP</sequence>
<feature type="binding site" evidence="1">
    <location>
        <position position="200"/>
    </location>
    <ligand>
        <name>Mn(2+)</name>
        <dbReference type="ChEBI" id="CHEBI:29035"/>
        <label>2</label>
    </ligand>
</feature>
<dbReference type="InterPro" id="IPR011650">
    <property type="entry name" value="Peptidase_M20_dimer"/>
</dbReference>
<name>A0ABD5NPP5_9EURY</name>
<dbReference type="InterPro" id="IPR036264">
    <property type="entry name" value="Bact_exopeptidase_dim_dom"/>
</dbReference>
<dbReference type="Pfam" id="PF01546">
    <property type="entry name" value="Peptidase_M20"/>
    <property type="match status" value="1"/>
</dbReference>
<feature type="domain" description="Peptidase M20 dimerisation" evidence="2">
    <location>
        <begin position="227"/>
        <end position="313"/>
    </location>
</feature>
<dbReference type="AlphaFoldDB" id="A0ABD5NPP5"/>
<dbReference type="PANTHER" id="PTHR30575:SF3">
    <property type="entry name" value="PEPTIDASE M20 DIMERISATION DOMAIN-CONTAINING PROTEIN"/>
    <property type="match status" value="1"/>
</dbReference>